<evidence type="ECO:0000256" key="2">
    <source>
        <dbReference type="SAM" id="Phobius"/>
    </source>
</evidence>
<evidence type="ECO:0000313" key="4">
    <source>
        <dbReference type="Proteomes" id="UP000215316"/>
    </source>
</evidence>
<keyword evidence="4" id="KW-1185">Reference proteome</keyword>
<dbReference type="AlphaFoldDB" id="A0A225CBA8"/>
<feature type="compositionally biased region" description="Basic and acidic residues" evidence="1">
    <location>
        <begin position="97"/>
        <end position="113"/>
    </location>
</feature>
<protein>
    <submittedName>
        <fullName evidence="3">Uncharacterized protein</fullName>
    </submittedName>
</protein>
<name>A0A225CBA8_9MICO</name>
<dbReference type="RefSeq" id="WP_378143510.1">
    <property type="nucleotide sequence ID" value="NZ_JBHUJP010000004.1"/>
</dbReference>
<feature type="region of interest" description="Disordered" evidence="1">
    <location>
        <begin position="72"/>
        <end position="113"/>
    </location>
</feature>
<sequence length="113" mass="12137">MFLRSRARWRATLGLWILGIALCVISVLGLTGAFGEISSAGRFDTIVLFGVPLGLFSIGCGIANWIRGWSDPGDEEVDDPEHVGDRAGLPDADPADADGRVRDRPTPDGMIDR</sequence>
<keyword evidence="2" id="KW-0472">Membrane</keyword>
<feature type="transmembrane region" description="Helical" evidence="2">
    <location>
        <begin position="12"/>
        <end position="34"/>
    </location>
</feature>
<gene>
    <name evidence="3" type="ORF">B5P24_08570</name>
</gene>
<accession>A0A225CBA8</accession>
<organism evidence="3 4">
    <name type="scientific">Clavibacter tessellarius</name>
    <dbReference type="NCBI Taxonomy" id="31965"/>
    <lineage>
        <taxon>Bacteria</taxon>
        <taxon>Bacillati</taxon>
        <taxon>Actinomycetota</taxon>
        <taxon>Actinomycetes</taxon>
        <taxon>Micrococcales</taxon>
        <taxon>Microbacteriaceae</taxon>
        <taxon>Clavibacter</taxon>
    </lineage>
</organism>
<reference evidence="3" key="1">
    <citation type="submission" date="2017-08" db="EMBL/GenBank/DDBJ databases">
        <title>Genomes of multiple Clavibacter strains from different subspecies.</title>
        <authorList>
            <person name="Yuan X.-K."/>
            <person name="Li X.-S."/>
            <person name="Nie J."/>
            <person name="De Boer S.H."/>
        </authorList>
    </citation>
    <scope>NUCLEOTIDE SEQUENCE [LARGE SCALE GENOMIC DNA]</scope>
    <source>
        <strain evidence="3">ATCC 33566</strain>
    </source>
</reference>
<evidence type="ECO:0000256" key="1">
    <source>
        <dbReference type="SAM" id="MobiDB-lite"/>
    </source>
</evidence>
<comment type="caution">
    <text evidence="3">The sequence shown here is derived from an EMBL/GenBank/DDBJ whole genome shotgun (WGS) entry which is preliminary data.</text>
</comment>
<dbReference type="EMBL" id="MZMQ01000001">
    <property type="protein sequence ID" value="OQJ63040.1"/>
    <property type="molecule type" value="Genomic_DNA"/>
</dbReference>
<dbReference type="Proteomes" id="UP000215316">
    <property type="component" value="Unassembled WGS sequence"/>
</dbReference>
<proteinExistence type="predicted"/>
<keyword evidence="2" id="KW-0812">Transmembrane</keyword>
<feature type="transmembrane region" description="Helical" evidence="2">
    <location>
        <begin position="46"/>
        <end position="66"/>
    </location>
</feature>
<evidence type="ECO:0000313" key="3">
    <source>
        <dbReference type="EMBL" id="OQJ63040.1"/>
    </source>
</evidence>
<keyword evidence="2" id="KW-1133">Transmembrane helix</keyword>